<reference evidence="1 2" key="1">
    <citation type="submission" date="2021-01" db="EMBL/GenBank/DDBJ databases">
        <title>Whole genome shotgun sequence of Planobispora longispora NBRC 13918.</title>
        <authorList>
            <person name="Komaki H."/>
            <person name="Tamura T."/>
        </authorList>
    </citation>
    <scope>NUCLEOTIDE SEQUENCE [LARGE SCALE GENOMIC DNA]</scope>
    <source>
        <strain evidence="1 2">NBRC 13918</strain>
    </source>
</reference>
<dbReference type="Proteomes" id="UP000616724">
    <property type="component" value="Unassembled WGS sequence"/>
</dbReference>
<name>A0A8J3W9H7_9ACTN</name>
<keyword evidence="2" id="KW-1185">Reference proteome</keyword>
<dbReference type="EMBL" id="BOOH01000052">
    <property type="protein sequence ID" value="GIH79831.1"/>
    <property type="molecule type" value="Genomic_DNA"/>
</dbReference>
<organism evidence="1 2">
    <name type="scientific">Planobispora longispora</name>
    <dbReference type="NCBI Taxonomy" id="28887"/>
    <lineage>
        <taxon>Bacteria</taxon>
        <taxon>Bacillati</taxon>
        <taxon>Actinomycetota</taxon>
        <taxon>Actinomycetes</taxon>
        <taxon>Streptosporangiales</taxon>
        <taxon>Streptosporangiaceae</taxon>
        <taxon>Planobispora</taxon>
    </lineage>
</organism>
<evidence type="ECO:0000313" key="2">
    <source>
        <dbReference type="Proteomes" id="UP000616724"/>
    </source>
</evidence>
<accession>A0A8J3W9H7</accession>
<proteinExistence type="predicted"/>
<comment type="caution">
    <text evidence="1">The sequence shown here is derived from an EMBL/GenBank/DDBJ whole genome shotgun (WGS) entry which is preliminary data.</text>
</comment>
<evidence type="ECO:0000313" key="1">
    <source>
        <dbReference type="EMBL" id="GIH79831.1"/>
    </source>
</evidence>
<dbReference type="RefSeq" id="WP_203894281.1">
    <property type="nucleotide sequence ID" value="NZ_BOOH01000052.1"/>
</dbReference>
<dbReference type="AlphaFoldDB" id="A0A8J3W9H7"/>
<sequence length="277" mass="30804">MRSLGRRRVVVWAAVATVLLVLCGGAAWSLTRFEARHEALAEPPADLMIQPGVSAAEVEAVKGGLRAADRYFRSVLGTGVDERVEVRLARERGCRWPMSATGPATAWAESHFLCVNTMSPTWREVMADDVTAARSIVAHEHVHNLQGQIGCRRSSDEHEWLWLFEGMAVHLAYQAMVAEGRWKDEEALDQIRRWGVDDPQLGPLSAYERTGAGAGDPAYALFHLATRSLVQQAGEPSSLLTFCRQVARGRPWREAFAGAFGLSVEAFYARFEEERRR</sequence>
<protein>
    <submittedName>
        <fullName evidence="1">Uncharacterized protein</fullName>
    </submittedName>
</protein>
<gene>
    <name evidence="1" type="ORF">Plo01_62600</name>
</gene>